<evidence type="ECO:0000256" key="5">
    <source>
        <dbReference type="ARBA" id="ARBA00022842"/>
    </source>
</evidence>
<dbReference type="InterPro" id="IPR045121">
    <property type="entry name" value="CoAse"/>
</dbReference>
<dbReference type="Pfam" id="PF00293">
    <property type="entry name" value="NUDIX"/>
    <property type="match status" value="1"/>
</dbReference>
<comment type="caution">
    <text evidence="8">The sequence shown here is derived from an EMBL/GenBank/DDBJ whole genome shotgun (WGS) entry which is preliminary data.</text>
</comment>
<evidence type="ECO:0000313" key="9">
    <source>
        <dbReference type="Proteomes" id="UP000295215"/>
    </source>
</evidence>
<feature type="domain" description="Nudix hydrolase" evidence="7">
    <location>
        <begin position="46"/>
        <end position="181"/>
    </location>
</feature>
<evidence type="ECO:0000313" key="8">
    <source>
        <dbReference type="EMBL" id="TDS59592.1"/>
    </source>
</evidence>
<dbReference type="PANTHER" id="PTHR12992">
    <property type="entry name" value="NUDIX HYDROLASE"/>
    <property type="match status" value="1"/>
</dbReference>
<dbReference type="InterPro" id="IPR015797">
    <property type="entry name" value="NUDIX_hydrolase-like_dom_sf"/>
</dbReference>
<reference evidence="8 9" key="1">
    <citation type="submission" date="2019-03" db="EMBL/GenBank/DDBJ databases">
        <title>Genomic Encyclopedia of Archaeal and Bacterial Type Strains, Phase II (KMG-II): from individual species to whole genera.</title>
        <authorList>
            <person name="Goeker M."/>
        </authorList>
    </citation>
    <scope>NUCLEOTIDE SEQUENCE [LARGE SCALE GENOMIC DNA]</scope>
    <source>
        <strain evidence="8 9">DSM 28213</strain>
    </source>
</reference>
<gene>
    <name evidence="8" type="ORF">C8P70_11040</name>
</gene>
<sequence>MTFDSFLHKIPEIKQTALNGISAHRLMMPKEREPFLNADDFIDHNPKQSAVMMLFYPKQGETYLLLIERATYKGLHSGQIAFPGGKYEKEDVDLMHTALRETNEEVGIFTHQIEVIKPFTKIYIPPSNFFVYPYLGVAKEQFNIKMAPDEVAAIVELPMSTLLDEKIVQNITMKSGYGNFIKTPAFIYREKVIWGATAMILSELKQTLIQVFD</sequence>
<dbReference type="PROSITE" id="PS51462">
    <property type="entry name" value="NUDIX"/>
    <property type="match status" value="1"/>
</dbReference>
<evidence type="ECO:0000256" key="4">
    <source>
        <dbReference type="ARBA" id="ARBA00022801"/>
    </source>
</evidence>
<dbReference type="PANTHER" id="PTHR12992:SF11">
    <property type="entry name" value="MITOCHONDRIAL COENZYME A DIPHOSPHATASE NUDT8"/>
    <property type="match status" value="1"/>
</dbReference>
<evidence type="ECO:0000256" key="6">
    <source>
        <dbReference type="ARBA" id="ARBA00023211"/>
    </source>
</evidence>
<dbReference type="RefSeq" id="WP_133712368.1">
    <property type="nucleotide sequence ID" value="NZ_SOAG01000010.1"/>
</dbReference>
<evidence type="ECO:0000256" key="2">
    <source>
        <dbReference type="ARBA" id="ARBA00001946"/>
    </source>
</evidence>
<dbReference type="Proteomes" id="UP000295215">
    <property type="component" value="Unassembled WGS sequence"/>
</dbReference>
<keyword evidence="6" id="KW-0464">Manganese</keyword>
<protein>
    <submittedName>
        <fullName evidence="8">8-oxo-dGTP pyrophosphatase MutT (NUDIX family)</fullName>
    </submittedName>
</protein>
<proteinExistence type="predicted"/>
<dbReference type="EMBL" id="SOAG01000010">
    <property type="protein sequence ID" value="TDS59592.1"/>
    <property type="molecule type" value="Genomic_DNA"/>
</dbReference>
<dbReference type="AlphaFoldDB" id="A0A4R7F2K5"/>
<comment type="cofactor">
    <cofactor evidence="1">
        <name>Mn(2+)</name>
        <dbReference type="ChEBI" id="CHEBI:29035"/>
    </cofactor>
</comment>
<evidence type="ECO:0000256" key="1">
    <source>
        <dbReference type="ARBA" id="ARBA00001936"/>
    </source>
</evidence>
<dbReference type="GO" id="GO:0046872">
    <property type="term" value="F:metal ion binding"/>
    <property type="evidence" value="ECO:0007669"/>
    <property type="project" value="UniProtKB-KW"/>
</dbReference>
<dbReference type="GO" id="GO:0010945">
    <property type="term" value="F:coenzyme A diphosphatase activity"/>
    <property type="evidence" value="ECO:0007669"/>
    <property type="project" value="InterPro"/>
</dbReference>
<dbReference type="SUPFAM" id="SSF55811">
    <property type="entry name" value="Nudix"/>
    <property type="match status" value="1"/>
</dbReference>
<accession>A0A4R7F2K5</accession>
<keyword evidence="9" id="KW-1185">Reference proteome</keyword>
<organism evidence="8 9">
    <name type="scientific">Myroides indicus</name>
    <dbReference type="NCBI Taxonomy" id="1323422"/>
    <lineage>
        <taxon>Bacteria</taxon>
        <taxon>Pseudomonadati</taxon>
        <taxon>Bacteroidota</taxon>
        <taxon>Flavobacteriia</taxon>
        <taxon>Flavobacteriales</taxon>
        <taxon>Flavobacteriaceae</taxon>
        <taxon>Myroides</taxon>
    </lineage>
</organism>
<keyword evidence="5" id="KW-0460">Magnesium</keyword>
<evidence type="ECO:0000259" key="7">
    <source>
        <dbReference type="PROSITE" id="PS51462"/>
    </source>
</evidence>
<dbReference type="OrthoDB" id="9802805at2"/>
<keyword evidence="3" id="KW-0479">Metal-binding</keyword>
<dbReference type="Gene3D" id="3.90.79.10">
    <property type="entry name" value="Nucleoside Triphosphate Pyrophosphohydrolase"/>
    <property type="match status" value="1"/>
</dbReference>
<name>A0A4R7F2K5_9FLAO</name>
<dbReference type="CDD" id="cd03426">
    <property type="entry name" value="NUDIX_CoAse_Nudt7"/>
    <property type="match status" value="1"/>
</dbReference>
<comment type="cofactor">
    <cofactor evidence="2">
        <name>Mg(2+)</name>
        <dbReference type="ChEBI" id="CHEBI:18420"/>
    </cofactor>
</comment>
<dbReference type="InterPro" id="IPR000086">
    <property type="entry name" value="NUDIX_hydrolase_dom"/>
</dbReference>
<keyword evidence="4" id="KW-0378">Hydrolase</keyword>
<evidence type="ECO:0000256" key="3">
    <source>
        <dbReference type="ARBA" id="ARBA00022723"/>
    </source>
</evidence>